<dbReference type="Proteomes" id="UP001139031">
    <property type="component" value="Unassembled WGS sequence"/>
</dbReference>
<dbReference type="EC" id="2.3.2.2" evidence="9"/>
<evidence type="ECO:0000256" key="5">
    <source>
        <dbReference type="ARBA" id="ARBA00022801"/>
    </source>
</evidence>
<dbReference type="InterPro" id="IPR055262">
    <property type="entry name" value="GGT_CS"/>
</dbReference>
<evidence type="ECO:0000256" key="9">
    <source>
        <dbReference type="RuleBase" id="RU368036"/>
    </source>
</evidence>
<dbReference type="Gene3D" id="1.10.246.130">
    <property type="match status" value="1"/>
</dbReference>
<comment type="catalytic activity">
    <reaction evidence="1 9">
        <text>an S-substituted glutathione + H2O = an S-substituted L-cysteinylglycine + L-glutamate</text>
        <dbReference type="Rhea" id="RHEA:59468"/>
        <dbReference type="ChEBI" id="CHEBI:15377"/>
        <dbReference type="ChEBI" id="CHEBI:29985"/>
        <dbReference type="ChEBI" id="CHEBI:90779"/>
        <dbReference type="ChEBI" id="CHEBI:143103"/>
        <dbReference type="EC" id="3.4.19.13"/>
    </reaction>
</comment>
<keyword evidence="11" id="KW-1185">Reference proteome</keyword>
<evidence type="ECO:0000256" key="3">
    <source>
        <dbReference type="ARBA" id="ARBA00009381"/>
    </source>
</evidence>
<evidence type="ECO:0000256" key="7">
    <source>
        <dbReference type="ARBA" id="ARBA00023315"/>
    </source>
</evidence>
<dbReference type="EC" id="3.4.19.13" evidence="9"/>
<evidence type="ECO:0000256" key="1">
    <source>
        <dbReference type="ARBA" id="ARBA00001049"/>
    </source>
</evidence>
<accession>A0ABS7TPT9</accession>
<dbReference type="InterPro" id="IPR000101">
    <property type="entry name" value="GGT_peptidase"/>
</dbReference>
<reference evidence="10" key="1">
    <citation type="submission" date="2021-08" db="EMBL/GenBank/DDBJ databases">
        <authorList>
            <person name="Stevens D.C."/>
        </authorList>
    </citation>
    <scope>NUCLEOTIDE SEQUENCE</scope>
    <source>
        <strain evidence="10">DSM 53165</strain>
    </source>
</reference>
<keyword evidence="9" id="KW-0317">Glutathione biosynthesis</keyword>
<comment type="catalytic activity">
    <reaction evidence="8 9">
        <text>an N-terminal (5-L-glutamyl)-[peptide] + an alpha-amino acid = 5-L-glutamyl amino acid + an N-terminal L-alpha-aminoacyl-[peptide]</text>
        <dbReference type="Rhea" id="RHEA:23904"/>
        <dbReference type="Rhea" id="RHEA-COMP:9780"/>
        <dbReference type="Rhea" id="RHEA-COMP:9795"/>
        <dbReference type="ChEBI" id="CHEBI:77644"/>
        <dbReference type="ChEBI" id="CHEBI:78597"/>
        <dbReference type="ChEBI" id="CHEBI:78599"/>
        <dbReference type="ChEBI" id="CHEBI:78608"/>
        <dbReference type="EC" id="2.3.2.2"/>
    </reaction>
</comment>
<keyword evidence="4 9" id="KW-0808">Transferase</keyword>
<comment type="PTM">
    <text evidence="9">Cleaved by autocatalysis into a large and a small subunit.</text>
</comment>
<comment type="catalytic activity">
    <reaction evidence="2 9">
        <text>glutathione + H2O = L-cysteinylglycine + L-glutamate</text>
        <dbReference type="Rhea" id="RHEA:28807"/>
        <dbReference type="ChEBI" id="CHEBI:15377"/>
        <dbReference type="ChEBI" id="CHEBI:29985"/>
        <dbReference type="ChEBI" id="CHEBI:57925"/>
        <dbReference type="ChEBI" id="CHEBI:61694"/>
        <dbReference type="EC" id="3.4.19.13"/>
    </reaction>
</comment>
<comment type="caution">
    <text evidence="10">The sequence shown here is derived from an EMBL/GenBank/DDBJ whole genome shotgun (WGS) entry which is preliminary data.</text>
</comment>
<dbReference type="PRINTS" id="PR01210">
    <property type="entry name" value="GGTRANSPTASE"/>
</dbReference>
<organism evidence="10 11">
    <name type="scientific">Nannocystis pusilla</name>
    <dbReference type="NCBI Taxonomy" id="889268"/>
    <lineage>
        <taxon>Bacteria</taxon>
        <taxon>Pseudomonadati</taxon>
        <taxon>Myxococcota</taxon>
        <taxon>Polyangia</taxon>
        <taxon>Nannocystales</taxon>
        <taxon>Nannocystaceae</taxon>
        <taxon>Nannocystis</taxon>
    </lineage>
</organism>
<dbReference type="InterPro" id="IPR029055">
    <property type="entry name" value="Ntn_hydrolases_N"/>
</dbReference>
<dbReference type="InterPro" id="IPR051792">
    <property type="entry name" value="GGT_bact"/>
</dbReference>
<evidence type="ECO:0000256" key="2">
    <source>
        <dbReference type="ARBA" id="ARBA00001089"/>
    </source>
</evidence>
<sequence>MGIHGAVTSAELNASEVGLSILKKGGNAVDAAVAVGLALAVTHPSAGNLGGGGFMVIRMADGRNVAIDYREVAPAAATPKMFLDAKGNPTRESVDGPKAAGIPGTVAGLALAHEQFGTLPWRDLVLPAVALARDGHKLDSFHAEDLTNGSEKMLKLNFKDAAAIYRRPTGEPYVAGDVWKQPDLARTLETIADQGPRAFYEGPLAETIAREVKAMGGLWTADDLKSYRAIARPPIVFQYRGHEVITMPPPSGGGVVLRQLLAAREILKIYEKPWLSVDELHLYVESARRTYADRNFLLGDPAFVQIPLEQLTDPSYLQARLADIDPNKATPSSKIAAGLGTKTSMQTTHYSVVDVLGNAVANTYTLNTSFGAKVVVPGTGVLLNNEMDDFSVKPGSPNTFGLVQGEQNKIEPGKRMLSSMSPTILVKDGKLRAVVGTPGGSTISTTVTQIVRALIDYGATIDQAVKAPRVHHQWMPDRITTEPTLDPKTVEGLKAKGHVIAEWPSIGHANSIEVDPATQGYRAVADVARDGGAAVAY</sequence>
<keyword evidence="5 9" id="KW-0378">Hydrolase</keyword>
<dbReference type="InterPro" id="IPR043138">
    <property type="entry name" value="GGT_lsub"/>
</dbReference>
<dbReference type="PROSITE" id="PS00462">
    <property type="entry name" value="G_GLU_TRANSPEPTIDASE"/>
    <property type="match status" value="1"/>
</dbReference>
<dbReference type="GO" id="GO:0103068">
    <property type="term" value="F:leukotriene C4 gamma-glutamyl transferase activity"/>
    <property type="evidence" value="ECO:0007669"/>
    <property type="project" value="UniProtKB-EC"/>
</dbReference>
<evidence type="ECO:0000256" key="6">
    <source>
        <dbReference type="ARBA" id="ARBA00023145"/>
    </source>
</evidence>
<dbReference type="RefSeq" id="WP_224192015.1">
    <property type="nucleotide sequence ID" value="NZ_JAIRAU010000015.1"/>
</dbReference>
<proteinExistence type="inferred from homology"/>
<evidence type="ECO:0000313" key="11">
    <source>
        <dbReference type="Proteomes" id="UP001139031"/>
    </source>
</evidence>
<protein>
    <recommendedName>
        <fullName evidence="9">Glutathione hydrolase proenzyme</fullName>
        <ecNumber evidence="9">2.3.2.2</ecNumber>
        <ecNumber evidence="9">3.4.19.13</ecNumber>
    </recommendedName>
    <component>
        <recommendedName>
            <fullName evidence="9">Glutathione hydrolase large chain</fullName>
        </recommendedName>
    </component>
    <component>
        <recommendedName>
            <fullName evidence="9">Glutathione hydrolase small chain</fullName>
        </recommendedName>
    </component>
</protein>
<dbReference type="PANTHER" id="PTHR43199">
    <property type="entry name" value="GLUTATHIONE HYDROLASE"/>
    <property type="match status" value="1"/>
</dbReference>
<dbReference type="SUPFAM" id="SSF56235">
    <property type="entry name" value="N-terminal nucleophile aminohydrolases (Ntn hydrolases)"/>
    <property type="match status" value="1"/>
</dbReference>
<keyword evidence="6 9" id="KW-0865">Zymogen</keyword>
<keyword evidence="7 9" id="KW-0012">Acyltransferase</keyword>
<dbReference type="Pfam" id="PF01019">
    <property type="entry name" value="G_glu_transpept"/>
    <property type="match status" value="1"/>
</dbReference>
<comment type="subunit">
    <text evidence="9">This enzyme consists of two polypeptide chains, which are synthesized in precursor form from a single polypeptide.</text>
</comment>
<comment type="pathway">
    <text evidence="9">Sulfur metabolism; glutathione metabolism.</text>
</comment>
<evidence type="ECO:0000256" key="4">
    <source>
        <dbReference type="ARBA" id="ARBA00022679"/>
    </source>
</evidence>
<evidence type="ECO:0000313" key="10">
    <source>
        <dbReference type="EMBL" id="MBZ5710244.1"/>
    </source>
</evidence>
<name>A0ABS7TPT9_9BACT</name>
<gene>
    <name evidence="10" type="primary">ggt</name>
    <name evidence="10" type="ORF">K7C98_13345</name>
</gene>
<dbReference type="Gene3D" id="3.60.20.40">
    <property type="match status" value="1"/>
</dbReference>
<dbReference type="NCBIfam" id="TIGR00066">
    <property type="entry name" value="g_glut_trans"/>
    <property type="match status" value="1"/>
</dbReference>
<dbReference type="EMBL" id="JAIRAU010000015">
    <property type="protein sequence ID" value="MBZ5710244.1"/>
    <property type="molecule type" value="Genomic_DNA"/>
</dbReference>
<evidence type="ECO:0000256" key="8">
    <source>
        <dbReference type="ARBA" id="ARBA00047417"/>
    </source>
</evidence>
<dbReference type="InterPro" id="IPR043137">
    <property type="entry name" value="GGT_ssub_C"/>
</dbReference>
<comment type="similarity">
    <text evidence="3 9">Belongs to the gamma-glutamyltransferase family.</text>
</comment>
<dbReference type="PANTHER" id="PTHR43199:SF1">
    <property type="entry name" value="GLUTATHIONE HYDROLASE PROENZYME"/>
    <property type="match status" value="1"/>
</dbReference>